<evidence type="ECO:0000256" key="7">
    <source>
        <dbReference type="ARBA" id="ARBA00022927"/>
    </source>
</evidence>
<reference evidence="21 22" key="2">
    <citation type="submission" date="2012-08" db="EMBL/GenBank/DDBJ databases">
        <title>The Genome Sequence of Turicella otitidis ATCC 51513.</title>
        <authorList>
            <consortium name="The Broad Institute Genome Sequencing Platform"/>
            <person name="Earl A."/>
            <person name="Ward D."/>
            <person name="Feldgarden M."/>
            <person name="Gevers D."/>
            <person name="Huys G."/>
            <person name="Walker B."/>
            <person name="Young S.K."/>
            <person name="Zeng Q."/>
            <person name="Gargeya S."/>
            <person name="Fitzgerald M."/>
            <person name="Haas B."/>
            <person name="Abouelleil A."/>
            <person name="Alvarado L."/>
            <person name="Arachchi H.M."/>
            <person name="Berlin A.M."/>
            <person name="Chapman S.B."/>
            <person name="Goldberg J."/>
            <person name="Griggs A."/>
            <person name="Gujja S."/>
            <person name="Hansen M."/>
            <person name="Howarth C."/>
            <person name="Imamovic A."/>
            <person name="Larimer J."/>
            <person name="McCowen C."/>
            <person name="Montmayeur A."/>
            <person name="Murphy C."/>
            <person name="Neiman D."/>
            <person name="Pearson M."/>
            <person name="Priest M."/>
            <person name="Roberts A."/>
            <person name="Saif S."/>
            <person name="Shea T."/>
            <person name="Sisk P."/>
            <person name="Sykes S."/>
            <person name="Wortman J."/>
            <person name="Nusbaum C."/>
            <person name="Birren B."/>
        </authorList>
    </citation>
    <scope>NUCLEOTIDE SEQUENCE [LARGE SCALE GENOMIC DNA]</scope>
    <source>
        <strain evidence="21 22">ATCC 51513</strain>
    </source>
</reference>
<evidence type="ECO:0000313" key="21">
    <source>
        <dbReference type="EMBL" id="EJZ81279.1"/>
    </source>
</evidence>
<feature type="compositionally biased region" description="Basic residues" evidence="17">
    <location>
        <begin position="312"/>
        <end position="324"/>
    </location>
</feature>
<keyword evidence="7" id="KW-0653">Protein transport</keyword>
<evidence type="ECO:0000256" key="9">
    <source>
        <dbReference type="ARBA" id="ARBA00023136"/>
    </source>
</evidence>
<evidence type="ECO:0000256" key="2">
    <source>
        <dbReference type="ARBA" id="ARBA00010527"/>
    </source>
</evidence>
<sequence>MLNFIYWPISIVLWLWHKLFALFFGPDNAASWILAIVLLTFTLRLLLYVPMRNQQRSMVKMQKVQPRMMAIREKYKNDRQRMMEETRKLQKEMGVNPLAGCLPVFAQIPVFIGLFHVLRSFNRTGDGPGQVGLSPEENYNTANYVFSVEEVRSFLDADLFGVPLSSYIAMPRDMWAAFPNAGEFDRWRIVAVAAPLILIIVFATHMNARMSLRRQEKRRAEGKQAAPQSEMMETQQQMMSKLMLWFMPMTILFTGVIWHVGMLFYMVSNNIWTFFQNRHIFALVDREEEEEDERIKAKKRTTAPKPGQKPKNNTKKRGGKNKKK</sequence>
<evidence type="ECO:0000256" key="1">
    <source>
        <dbReference type="ARBA" id="ARBA00004651"/>
    </source>
</evidence>
<dbReference type="InterPro" id="IPR047196">
    <property type="entry name" value="YidC_ALB_C"/>
</dbReference>
<dbReference type="HOGENOM" id="CLU_036138_3_0_11"/>
<comment type="caution">
    <text evidence="20">The sequence shown here is derived from an EMBL/GenBank/DDBJ whole genome shotgun (WGS) entry which is preliminary data.</text>
</comment>
<dbReference type="AlphaFoldDB" id="I7JWM4"/>
<evidence type="ECO:0000256" key="11">
    <source>
        <dbReference type="ARBA" id="ARBA00025034"/>
    </source>
</evidence>
<comment type="similarity">
    <text evidence="2">Belongs to the OXA1/ALB3/YidC family. Type 1 subfamily.</text>
</comment>
<evidence type="ECO:0000313" key="22">
    <source>
        <dbReference type="Proteomes" id="UP000006078"/>
    </source>
</evidence>
<dbReference type="OrthoDB" id="9780552at2"/>
<organism evidence="20 23">
    <name type="scientific">Corynebacterium otitidis ATCC 51513</name>
    <dbReference type="NCBI Taxonomy" id="883169"/>
    <lineage>
        <taxon>Bacteria</taxon>
        <taxon>Bacillati</taxon>
        <taxon>Actinomycetota</taxon>
        <taxon>Actinomycetes</taxon>
        <taxon>Mycobacteriales</taxon>
        <taxon>Corynebacteriaceae</taxon>
        <taxon>Corynebacterium</taxon>
    </lineage>
</organism>
<evidence type="ECO:0000256" key="14">
    <source>
        <dbReference type="ARBA" id="ARBA00033245"/>
    </source>
</evidence>
<keyword evidence="10" id="KW-0143">Chaperone</keyword>
<dbReference type="InterPro" id="IPR001708">
    <property type="entry name" value="YidC/ALB3/OXA1/COX18"/>
</dbReference>
<dbReference type="PATRIC" id="fig|883169.3.peg.1736"/>
<comment type="subcellular location">
    <subcellularLocation>
        <location evidence="1">Cell membrane</location>
        <topology evidence="1">Multi-pass membrane protein</topology>
    </subcellularLocation>
    <subcellularLocation>
        <location evidence="16">Membrane</location>
        <topology evidence="16">Multi-pass membrane protein</topology>
    </subcellularLocation>
</comment>
<dbReference type="CDD" id="cd20070">
    <property type="entry name" value="5TM_YidC_Alb3"/>
    <property type="match status" value="1"/>
</dbReference>
<evidence type="ECO:0000256" key="8">
    <source>
        <dbReference type="ARBA" id="ARBA00022989"/>
    </source>
</evidence>
<feature type="domain" description="Membrane insertase YidC/Oxa/ALB C-terminal" evidence="19">
    <location>
        <begin position="32"/>
        <end position="279"/>
    </location>
</feature>
<feature type="transmembrane region" description="Helical" evidence="18">
    <location>
        <begin position="187"/>
        <end position="208"/>
    </location>
</feature>
<dbReference type="GO" id="GO:0005886">
    <property type="term" value="C:plasma membrane"/>
    <property type="evidence" value="ECO:0007669"/>
    <property type="project" value="UniProtKB-SubCell"/>
</dbReference>
<dbReference type="GO" id="GO:0032977">
    <property type="term" value="F:membrane insertase activity"/>
    <property type="evidence" value="ECO:0007669"/>
    <property type="project" value="InterPro"/>
</dbReference>
<evidence type="ECO:0000256" key="6">
    <source>
        <dbReference type="ARBA" id="ARBA00022692"/>
    </source>
</evidence>
<evidence type="ECO:0000256" key="3">
    <source>
        <dbReference type="ARBA" id="ARBA00015325"/>
    </source>
</evidence>
<dbReference type="Proteomes" id="UP000011016">
    <property type="component" value="Unassembled WGS sequence"/>
</dbReference>
<keyword evidence="22" id="KW-1185">Reference proteome</keyword>
<dbReference type="NCBIfam" id="TIGR03592">
    <property type="entry name" value="yidC_oxa1_cterm"/>
    <property type="match status" value="1"/>
</dbReference>
<dbReference type="GO" id="GO:0015031">
    <property type="term" value="P:protein transport"/>
    <property type="evidence" value="ECO:0007669"/>
    <property type="project" value="UniProtKB-KW"/>
</dbReference>
<feature type="transmembrane region" description="Helical" evidence="18">
    <location>
        <begin position="242"/>
        <end position="267"/>
    </location>
</feature>
<evidence type="ECO:0000256" key="5">
    <source>
        <dbReference type="ARBA" id="ARBA00022475"/>
    </source>
</evidence>
<evidence type="ECO:0000313" key="20">
    <source>
        <dbReference type="EMBL" id="CCI83956.1"/>
    </source>
</evidence>
<feature type="transmembrane region" description="Helical" evidence="18">
    <location>
        <begin position="97"/>
        <end position="118"/>
    </location>
</feature>
<keyword evidence="6 16" id="KW-0812">Transmembrane</keyword>
<evidence type="ECO:0000256" key="12">
    <source>
        <dbReference type="ARBA" id="ARBA00026028"/>
    </source>
</evidence>
<protein>
    <recommendedName>
        <fullName evidence="3">Membrane protein insertase YidC</fullName>
    </recommendedName>
    <alternativeName>
        <fullName evidence="15">Foldase YidC</fullName>
    </alternativeName>
    <alternativeName>
        <fullName evidence="14">Membrane integrase YidC</fullName>
    </alternativeName>
    <alternativeName>
        <fullName evidence="13">Membrane protein YidC</fullName>
    </alternativeName>
</protein>
<dbReference type="PANTHER" id="PTHR12428">
    <property type="entry name" value="OXA1"/>
    <property type="match status" value="1"/>
</dbReference>
<evidence type="ECO:0000256" key="15">
    <source>
        <dbReference type="ARBA" id="ARBA00033342"/>
    </source>
</evidence>
<feature type="region of interest" description="Disordered" evidence="17">
    <location>
        <begin position="286"/>
        <end position="324"/>
    </location>
</feature>
<name>I7JWM4_9CORY</name>
<evidence type="ECO:0000256" key="10">
    <source>
        <dbReference type="ARBA" id="ARBA00023186"/>
    </source>
</evidence>
<keyword evidence="9 18" id="KW-0472">Membrane</keyword>
<comment type="function">
    <text evidence="11">Required for the insertion and/or proper folding and/or complex formation of integral membrane proteins into the membrane. Involved in integration of membrane proteins that insert both dependently and independently of the Sec translocase complex, as well as at least some lipoproteins. Aids folding of multispanning membrane proteins.</text>
</comment>
<evidence type="ECO:0000256" key="17">
    <source>
        <dbReference type="SAM" id="MobiDB-lite"/>
    </source>
</evidence>
<dbReference type="EMBL" id="AHAE01000084">
    <property type="protein sequence ID" value="EJZ81279.1"/>
    <property type="molecule type" value="Genomic_DNA"/>
</dbReference>
<proteinExistence type="inferred from homology"/>
<dbReference type="Pfam" id="PF02096">
    <property type="entry name" value="60KD_IMP"/>
    <property type="match status" value="1"/>
</dbReference>
<keyword evidence="5" id="KW-1003">Cell membrane</keyword>
<keyword evidence="4" id="KW-0813">Transport</keyword>
<reference evidence="20 23" key="1">
    <citation type="journal article" date="2012" name="J. Bacteriol.">
        <title>Draft Genome Sequence of Turicella otitidis ATCC 51513, Isolated from Middle Ear Fluid from a Child with Otitis Media.</title>
        <authorList>
            <person name="Brinkrolf K."/>
            <person name="Schneider J."/>
            <person name="Knecht M."/>
            <person name="Ruckert C."/>
            <person name="Tauch A."/>
        </authorList>
    </citation>
    <scope>NUCLEOTIDE SEQUENCE [LARGE SCALE GENOMIC DNA]</scope>
    <source>
        <strain evidence="20 23">ATCC 51513</strain>
    </source>
</reference>
<dbReference type="InterPro" id="IPR028055">
    <property type="entry name" value="YidC/Oxa/ALB_C"/>
</dbReference>
<gene>
    <name evidence="20" type="primary">yidC</name>
    <name evidence="20" type="ORF">BN46_1231</name>
    <name evidence="21" type="ORF">HMPREF9719_01797</name>
</gene>
<feature type="transmembrane region" description="Helical" evidence="18">
    <location>
        <begin position="30"/>
        <end position="51"/>
    </location>
</feature>
<comment type="subunit">
    <text evidence="12">Interacts with the Sec translocase complex via SecD. Specifically interacts with transmembrane segments of nascent integral membrane proteins during membrane integration.</text>
</comment>
<evidence type="ECO:0000256" key="13">
    <source>
        <dbReference type="ARBA" id="ARBA00031538"/>
    </source>
</evidence>
<keyword evidence="8 18" id="KW-1133">Transmembrane helix</keyword>
<dbReference type="eggNOG" id="COG0706">
    <property type="taxonomic scope" value="Bacteria"/>
</dbReference>
<accession>I7JWM4</accession>
<dbReference type="PANTHER" id="PTHR12428:SF65">
    <property type="entry name" value="CYTOCHROME C OXIDASE ASSEMBLY PROTEIN COX18, MITOCHONDRIAL"/>
    <property type="match status" value="1"/>
</dbReference>
<dbReference type="Proteomes" id="UP000006078">
    <property type="component" value="Unassembled WGS sequence"/>
</dbReference>
<evidence type="ECO:0000256" key="18">
    <source>
        <dbReference type="SAM" id="Phobius"/>
    </source>
</evidence>
<dbReference type="RefSeq" id="WP_004601687.1">
    <property type="nucleotide sequence ID" value="NZ_HF541868.1"/>
</dbReference>
<dbReference type="NCBIfam" id="NF002899">
    <property type="entry name" value="PRK03449.1"/>
    <property type="match status" value="1"/>
</dbReference>
<evidence type="ECO:0000259" key="19">
    <source>
        <dbReference type="Pfam" id="PF02096"/>
    </source>
</evidence>
<evidence type="ECO:0000313" key="23">
    <source>
        <dbReference type="Proteomes" id="UP000011016"/>
    </source>
</evidence>
<dbReference type="STRING" id="29321.AAV33_04465"/>
<dbReference type="EMBL" id="CAJZ01000180">
    <property type="protein sequence ID" value="CCI83956.1"/>
    <property type="molecule type" value="Genomic_DNA"/>
</dbReference>
<feature type="transmembrane region" description="Helical" evidence="18">
    <location>
        <begin position="5"/>
        <end position="24"/>
    </location>
</feature>
<dbReference type="GO" id="GO:0051205">
    <property type="term" value="P:protein insertion into membrane"/>
    <property type="evidence" value="ECO:0007669"/>
    <property type="project" value="TreeGrafter"/>
</dbReference>
<evidence type="ECO:0000256" key="4">
    <source>
        <dbReference type="ARBA" id="ARBA00022448"/>
    </source>
</evidence>
<evidence type="ECO:0000256" key="16">
    <source>
        <dbReference type="RuleBase" id="RU003945"/>
    </source>
</evidence>